<sequence>MIASALDAQYTPMIPNKIPEVGGSQWKYWLSTDPVLKSPLSHGRCSYADWLRGTTPLHQKGVYIWLYPLSPEIYRFVHVGIAEKGASTLAERTKAHIRNARHIDRIYEVNPDVNPPYGSLGKELREGLRFDELSGEVRAVLQASIEKLRILYLLPVSPAPAPIRRMEAVLASTAARMLGHQADQWQVTNSMDKIRDSELSGDHMNQVWGWLNTIVPMLPKGGPLRW</sequence>
<accession>A0A7S6ZU68</accession>
<proteinExistence type="predicted"/>
<gene>
    <name evidence="1" type="ORF">INQ42_11205</name>
</gene>
<dbReference type="Proteomes" id="UP000593932">
    <property type="component" value="Chromosome"/>
</dbReference>
<reference evidence="1 2" key="1">
    <citation type="submission" date="2020-10" db="EMBL/GenBank/DDBJ databases">
        <title>complete genome sequencing of Lysobacter sp. H23M41.</title>
        <authorList>
            <person name="Bae J.-W."/>
            <person name="Lee S.-Y."/>
        </authorList>
    </citation>
    <scope>NUCLEOTIDE SEQUENCE [LARGE SCALE GENOMIC DNA]</scope>
    <source>
        <strain evidence="1 2">H23M41</strain>
    </source>
</reference>
<dbReference type="RefSeq" id="WP_194034340.1">
    <property type="nucleotide sequence ID" value="NZ_CP063657.1"/>
</dbReference>
<dbReference type="EMBL" id="CP063657">
    <property type="protein sequence ID" value="QOW21782.1"/>
    <property type="molecule type" value="Genomic_DNA"/>
</dbReference>
<evidence type="ECO:0000313" key="2">
    <source>
        <dbReference type="Proteomes" id="UP000593932"/>
    </source>
</evidence>
<organism evidence="1 2">
    <name type="scientific">Novilysobacter avium</name>
    <dbReference type="NCBI Taxonomy" id="2781023"/>
    <lineage>
        <taxon>Bacteria</taxon>
        <taxon>Pseudomonadati</taxon>
        <taxon>Pseudomonadota</taxon>
        <taxon>Gammaproteobacteria</taxon>
        <taxon>Lysobacterales</taxon>
        <taxon>Lysobacteraceae</taxon>
        <taxon>Novilysobacter</taxon>
    </lineage>
</organism>
<protein>
    <recommendedName>
        <fullName evidence="3">GIY-YIG nuclease family protein</fullName>
    </recommendedName>
</protein>
<evidence type="ECO:0000313" key="1">
    <source>
        <dbReference type="EMBL" id="QOW21782.1"/>
    </source>
</evidence>
<name>A0A7S6ZU68_9GAMM</name>
<evidence type="ECO:0008006" key="3">
    <source>
        <dbReference type="Google" id="ProtNLM"/>
    </source>
</evidence>
<keyword evidence="2" id="KW-1185">Reference proteome</keyword>